<dbReference type="AlphaFoldDB" id="A0A9P5YEW8"/>
<feature type="region of interest" description="Disordered" evidence="1">
    <location>
        <begin position="392"/>
        <end position="546"/>
    </location>
</feature>
<feature type="compositionally biased region" description="Basic and acidic residues" evidence="1">
    <location>
        <begin position="535"/>
        <end position="546"/>
    </location>
</feature>
<evidence type="ECO:0000313" key="2">
    <source>
        <dbReference type="EMBL" id="KAF9467607.1"/>
    </source>
</evidence>
<name>A0A9P5YEW8_9AGAR</name>
<sequence>MHTRPTLSKKVKELVQTWYVMTSSSLAQFTHLVAYQVISCSPSKGDQGERVNHPQGGELDSSDGISTSGHRDQVTIEISEVQTPSESFLPPSSPGPANEEPDCSATSAEILLSPNEDLCSYVPESDSTSLNLLLACNHSAAPVPKLSCDPTSFLPSLEPAAAIPEVNIPALFIEVIDDATALEIATAMPQSVLEPKAAIIIPEIPAVTPNPVVSILDVVDVSPARSLQASIHAPTIRPRDYISNKSKARSLQTSIHAPTRTSVPVPDVFKTRALKASIHAPNSRKSISVLDTSKARSLQTSIHAPARTFVPVPDTFKARPPQASIHAPIPRRPISIPRASKASSLQASIHAPAPQPSVTISTNNKARSLQAPIHAPVPQTLKASIHAPASRPAFSGSKISCMPENRSLGSSIHAPAPVINGASEGRSQKVPTHAPPPRPAPSGMTASEARSLRSSIHAPTLDIDEESEARSLRSSIHAPAPRPAPRASESHKHLPTLKPAAQGFLPGARSSSTRNYGQGVAIIPSPKKRRVRSSHIKEGKRLESRG</sequence>
<organism evidence="2 3">
    <name type="scientific">Collybia nuda</name>
    <dbReference type="NCBI Taxonomy" id="64659"/>
    <lineage>
        <taxon>Eukaryota</taxon>
        <taxon>Fungi</taxon>
        <taxon>Dikarya</taxon>
        <taxon>Basidiomycota</taxon>
        <taxon>Agaricomycotina</taxon>
        <taxon>Agaricomycetes</taxon>
        <taxon>Agaricomycetidae</taxon>
        <taxon>Agaricales</taxon>
        <taxon>Tricholomatineae</taxon>
        <taxon>Clitocybaceae</taxon>
        <taxon>Collybia</taxon>
    </lineage>
</organism>
<keyword evidence="3" id="KW-1185">Reference proteome</keyword>
<protein>
    <submittedName>
        <fullName evidence="2">Uncharacterized protein</fullName>
    </submittedName>
</protein>
<accession>A0A9P5YEW8</accession>
<gene>
    <name evidence="2" type="ORF">BDZ94DRAFT_969841</name>
</gene>
<comment type="caution">
    <text evidence="2">The sequence shown here is derived from an EMBL/GenBank/DDBJ whole genome shotgun (WGS) entry which is preliminary data.</text>
</comment>
<evidence type="ECO:0000256" key="1">
    <source>
        <dbReference type="SAM" id="MobiDB-lite"/>
    </source>
</evidence>
<dbReference type="EMBL" id="MU150236">
    <property type="protein sequence ID" value="KAF9467607.1"/>
    <property type="molecule type" value="Genomic_DNA"/>
</dbReference>
<evidence type="ECO:0000313" key="3">
    <source>
        <dbReference type="Proteomes" id="UP000807353"/>
    </source>
</evidence>
<dbReference type="Proteomes" id="UP000807353">
    <property type="component" value="Unassembled WGS sequence"/>
</dbReference>
<reference evidence="2" key="1">
    <citation type="submission" date="2020-11" db="EMBL/GenBank/DDBJ databases">
        <authorList>
            <consortium name="DOE Joint Genome Institute"/>
            <person name="Ahrendt S."/>
            <person name="Riley R."/>
            <person name="Andreopoulos W."/>
            <person name="Labutti K."/>
            <person name="Pangilinan J."/>
            <person name="Ruiz-Duenas F.J."/>
            <person name="Barrasa J.M."/>
            <person name="Sanchez-Garcia M."/>
            <person name="Camarero S."/>
            <person name="Miyauchi S."/>
            <person name="Serrano A."/>
            <person name="Linde D."/>
            <person name="Babiker R."/>
            <person name="Drula E."/>
            <person name="Ayuso-Fernandez I."/>
            <person name="Pacheco R."/>
            <person name="Padilla G."/>
            <person name="Ferreira P."/>
            <person name="Barriuso J."/>
            <person name="Kellner H."/>
            <person name="Castanera R."/>
            <person name="Alfaro M."/>
            <person name="Ramirez L."/>
            <person name="Pisabarro A.G."/>
            <person name="Kuo A."/>
            <person name="Tritt A."/>
            <person name="Lipzen A."/>
            <person name="He G."/>
            <person name="Yan M."/>
            <person name="Ng V."/>
            <person name="Cullen D."/>
            <person name="Martin F."/>
            <person name="Rosso M.-N."/>
            <person name="Henrissat B."/>
            <person name="Hibbett D."/>
            <person name="Martinez A.T."/>
            <person name="Grigoriev I.V."/>
        </authorList>
    </citation>
    <scope>NUCLEOTIDE SEQUENCE</scope>
    <source>
        <strain evidence="2">CBS 247.69</strain>
    </source>
</reference>
<feature type="region of interest" description="Disordered" evidence="1">
    <location>
        <begin position="43"/>
        <end position="104"/>
    </location>
</feature>
<feature type="region of interest" description="Disordered" evidence="1">
    <location>
        <begin position="339"/>
        <end position="360"/>
    </location>
</feature>
<proteinExistence type="predicted"/>